<dbReference type="PANTHER" id="PTHR13887">
    <property type="entry name" value="GLUTATHIONE S-TRANSFERASE KAPPA"/>
    <property type="match status" value="1"/>
</dbReference>
<proteinExistence type="predicted"/>
<name>A0A5C3F779_9BASI</name>
<dbReference type="OrthoDB" id="1930760at2759"/>
<evidence type="ECO:0000313" key="2">
    <source>
        <dbReference type="Proteomes" id="UP000323386"/>
    </source>
</evidence>
<accession>A0A5C3F779</accession>
<dbReference type="Gene3D" id="3.40.30.10">
    <property type="entry name" value="Glutaredoxin"/>
    <property type="match status" value="1"/>
</dbReference>
<organism evidence="1 2">
    <name type="scientific">Pseudozyma flocculosa</name>
    <dbReference type="NCBI Taxonomy" id="84751"/>
    <lineage>
        <taxon>Eukaryota</taxon>
        <taxon>Fungi</taxon>
        <taxon>Dikarya</taxon>
        <taxon>Basidiomycota</taxon>
        <taxon>Ustilaginomycotina</taxon>
        <taxon>Ustilaginomycetes</taxon>
        <taxon>Ustilaginales</taxon>
        <taxon>Ustilaginaceae</taxon>
        <taxon>Pseudozyma</taxon>
    </lineage>
</organism>
<dbReference type="AlphaFoldDB" id="A0A5C3F779"/>
<dbReference type="InterPro" id="IPR036249">
    <property type="entry name" value="Thioredoxin-like_sf"/>
</dbReference>
<keyword evidence="2" id="KW-1185">Reference proteome</keyword>
<sequence>MLLQMYTDVQCPWCWIGSQRFKQFLASPAYRDEVAPHVRTVVRIEPYLLDSRLPATSYDTPDGVYDALSTTPYDKNKPPSKKEYYGTKFGAGLDAFDRRISAAATEVGLPPFDWHSEDGKVGATWDCHRLVLRASNLDDQDPQLADGDPQRWVHHSRQLRLMDRLYADFHANSRDMSDRSYLAPLAAELGLFDDEAAAAKWLASDEAEYELRNKLKIAEMNGVMQIPFYIVNDGADHLTGWTGDHAEFLRVMKMQVAAFARLSLVDDALDSTA</sequence>
<protein>
    <recommendedName>
        <fullName evidence="3">DSBA-like thioredoxin domain-containing protein</fullName>
    </recommendedName>
</protein>
<reference evidence="1 2" key="1">
    <citation type="submission" date="2018-03" db="EMBL/GenBank/DDBJ databases">
        <authorList>
            <person name="Guldener U."/>
        </authorList>
    </citation>
    <scope>NUCLEOTIDE SEQUENCE [LARGE SCALE GENOMIC DNA]</scope>
    <source>
        <strain evidence="1 2">DAOM196992</strain>
    </source>
</reference>
<gene>
    <name evidence="1" type="ORF">PSFLO_04790</name>
</gene>
<dbReference type="Proteomes" id="UP000323386">
    <property type="component" value="Unassembled WGS sequence"/>
</dbReference>
<dbReference type="SUPFAM" id="SSF52833">
    <property type="entry name" value="Thioredoxin-like"/>
    <property type="match status" value="1"/>
</dbReference>
<dbReference type="EMBL" id="OOIP01000013">
    <property type="protein sequence ID" value="SPO39309.1"/>
    <property type="molecule type" value="Genomic_DNA"/>
</dbReference>
<evidence type="ECO:0008006" key="3">
    <source>
        <dbReference type="Google" id="ProtNLM"/>
    </source>
</evidence>
<evidence type="ECO:0000313" key="1">
    <source>
        <dbReference type="EMBL" id="SPO39309.1"/>
    </source>
</evidence>
<dbReference type="PANTHER" id="PTHR13887:SF41">
    <property type="entry name" value="THIOREDOXIN SUPERFAMILY PROTEIN"/>
    <property type="match status" value="1"/>
</dbReference>